<accession>A0ABW5R7S5</accession>
<feature type="domain" description="Ribosome maturation factor RimM PRC barrel" evidence="7">
    <location>
        <begin position="103"/>
        <end position="171"/>
    </location>
</feature>
<dbReference type="Proteomes" id="UP001597497">
    <property type="component" value="Unassembled WGS sequence"/>
</dbReference>
<dbReference type="InterPro" id="IPR056792">
    <property type="entry name" value="PRC_RimM"/>
</dbReference>
<evidence type="ECO:0000256" key="4">
    <source>
        <dbReference type="ARBA" id="ARBA00023186"/>
    </source>
</evidence>
<sequence length="172" mass="19585">MEEKLYQVAKIVNTHGIRGELKVISTTDFEEERFAKGSQLWLSHPNESKPIPWTVKSARPHKGSYIILFDGFTNINEVEKYKGGTLNITEQQFVPLEENEYYVHEIVGCEVITDEGVHLGKIRDVLTTGANDVWIVKGEKGKEILIPYIKDVVLEVDIEAKKIRIHLLEGLV</sequence>
<dbReference type="Pfam" id="PF01782">
    <property type="entry name" value="RimM"/>
    <property type="match status" value="1"/>
</dbReference>
<dbReference type="InterPro" id="IPR036976">
    <property type="entry name" value="RimM_N_sf"/>
</dbReference>
<dbReference type="Gene3D" id="2.40.30.60">
    <property type="entry name" value="RimM"/>
    <property type="match status" value="1"/>
</dbReference>
<dbReference type="PANTHER" id="PTHR33692:SF1">
    <property type="entry name" value="RIBOSOME MATURATION FACTOR RIMM"/>
    <property type="match status" value="1"/>
</dbReference>
<evidence type="ECO:0000259" key="6">
    <source>
        <dbReference type="Pfam" id="PF01782"/>
    </source>
</evidence>
<comment type="domain">
    <text evidence="5">The PRC barrel domain binds ribosomal protein uS19.</text>
</comment>
<comment type="similarity">
    <text evidence="5">Belongs to the RimM family.</text>
</comment>
<evidence type="ECO:0000259" key="7">
    <source>
        <dbReference type="Pfam" id="PF24986"/>
    </source>
</evidence>
<reference evidence="9" key="1">
    <citation type="journal article" date="2019" name="Int. J. Syst. Evol. Microbiol.">
        <title>The Global Catalogue of Microorganisms (GCM) 10K type strain sequencing project: providing services to taxonomists for standard genome sequencing and annotation.</title>
        <authorList>
            <consortium name="The Broad Institute Genomics Platform"/>
            <consortium name="The Broad Institute Genome Sequencing Center for Infectious Disease"/>
            <person name="Wu L."/>
            <person name="Ma J."/>
        </authorList>
    </citation>
    <scope>NUCLEOTIDE SEQUENCE [LARGE SCALE GENOMIC DNA]</scope>
    <source>
        <strain evidence="9">KCTC 33676</strain>
    </source>
</reference>
<evidence type="ECO:0000256" key="5">
    <source>
        <dbReference type="HAMAP-Rule" id="MF_00014"/>
    </source>
</evidence>
<dbReference type="NCBIfam" id="TIGR02273">
    <property type="entry name" value="16S_RimM"/>
    <property type="match status" value="1"/>
</dbReference>
<feature type="domain" description="RimM N-terminal" evidence="6">
    <location>
        <begin position="7"/>
        <end position="91"/>
    </location>
</feature>
<keyword evidence="4 5" id="KW-0143">Chaperone</keyword>
<evidence type="ECO:0000313" key="9">
    <source>
        <dbReference type="Proteomes" id="UP001597497"/>
    </source>
</evidence>
<dbReference type="Pfam" id="PF24986">
    <property type="entry name" value="PRC_RimM"/>
    <property type="match status" value="1"/>
</dbReference>
<dbReference type="InterPro" id="IPR011961">
    <property type="entry name" value="RimM"/>
</dbReference>
<keyword evidence="1 5" id="KW-0963">Cytoplasm</keyword>
<dbReference type="PANTHER" id="PTHR33692">
    <property type="entry name" value="RIBOSOME MATURATION FACTOR RIMM"/>
    <property type="match status" value="1"/>
</dbReference>
<keyword evidence="9" id="KW-1185">Reference proteome</keyword>
<keyword evidence="2 5" id="KW-0690">Ribosome biogenesis</keyword>
<protein>
    <recommendedName>
        <fullName evidence="5">Ribosome maturation factor RimM</fullName>
    </recommendedName>
</protein>
<evidence type="ECO:0000256" key="2">
    <source>
        <dbReference type="ARBA" id="ARBA00022517"/>
    </source>
</evidence>
<proteinExistence type="inferred from homology"/>
<comment type="subcellular location">
    <subcellularLocation>
        <location evidence="5">Cytoplasm</location>
    </subcellularLocation>
</comment>
<dbReference type="InterPro" id="IPR009000">
    <property type="entry name" value="Transl_B-barrel_sf"/>
</dbReference>
<comment type="subunit">
    <text evidence="5">Binds ribosomal protein uS19.</text>
</comment>
<keyword evidence="3 5" id="KW-0698">rRNA processing</keyword>
<evidence type="ECO:0000256" key="1">
    <source>
        <dbReference type="ARBA" id="ARBA00022490"/>
    </source>
</evidence>
<dbReference type="EMBL" id="JBHUMM010000001">
    <property type="protein sequence ID" value="MFD2670137.1"/>
    <property type="molecule type" value="Genomic_DNA"/>
</dbReference>
<dbReference type="InterPro" id="IPR002676">
    <property type="entry name" value="RimM_N"/>
</dbReference>
<evidence type="ECO:0000313" key="8">
    <source>
        <dbReference type="EMBL" id="MFD2670137.1"/>
    </source>
</evidence>
<gene>
    <name evidence="5 8" type="primary">rimM</name>
    <name evidence="8" type="ORF">ACFSUC_00775</name>
</gene>
<dbReference type="SUPFAM" id="SSF50447">
    <property type="entry name" value="Translation proteins"/>
    <property type="match status" value="1"/>
</dbReference>
<dbReference type="InterPro" id="IPR011033">
    <property type="entry name" value="PRC_barrel-like_sf"/>
</dbReference>
<dbReference type="Gene3D" id="2.30.30.240">
    <property type="entry name" value="PRC-barrel domain"/>
    <property type="match status" value="1"/>
</dbReference>
<dbReference type="HAMAP" id="MF_00014">
    <property type="entry name" value="Ribosome_mat_RimM"/>
    <property type="match status" value="1"/>
</dbReference>
<name>A0ABW5R7S5_9BACL</name>
<dbReference type="SUPFAM" id="SSF50346">
    <property type="entry name" value="PRC-barrel domain"/>
    <property type="match status" value="1"/>
</dbReference>
<evidence type="ECO:0000256" key="3">
    <source>
        <dbReference type="ARBA" id="ARBA00022552"/>
    </source>
</evidence>
<comment type="function">
    <text evidence="5">An accessory protein needed during the final step in the assembly of 30S ribosomal subunit, possibly for assembly of the head region. Essential for efficient processing of 16S rRNA. May be needed both before and after RbfA during the maturation of 16S rRNA. It has affinity for free ribosomal 30S subunits but not for 70S ribosomes.</text>
</comment>
<organism evidence="8 9">
    <name type="scientific">Marinicrinis sediminis</name>
    <dbReference type="NCBI Taxonomy" id="1652465"/>
    <lineage>
        <taxon>Bacteria</taxon>
        <taxon>Bacillati</taxon>
        <taxon>Bacillota</taxon>
        <taxon>Bacilli</taxon>
        <taxon>Bacillales</taxon>
        <taxon>Paenibacillaceae</taxon>
    </lineage>
</organism>
<comment type="caution">
    <text evidence="8">The sequence shown here is derived from an EMBL/GenBank/DDBJ whole genome shotgun (WGS) entry which is preliminary data.</text>
</comment>
<dbReference type="RefSeq" id="WP_379927476.1">
    <property type="nucleotide sequence ID" value="NZ_JBHUMM010000001.1"/>
</dbReference>